<reference evidence="5 6" key="1">
    <citation type="submission" date="2019-02" db="EMBL/GenBank/DDBJ databases">
        <title>Arcanobacterium bovis sp. nov., isolated from the milk of a cow with mastitis.</title>
        <authorList>
            <person name="Sammra O."/>
            <person name="Foster G."/>
            <person name="Hassan A."/>
            <person name="Alssahen M."/>
            <person name="Laemmler C."/>
            <person name="Borowiak M."/>
            <person name="Malorny B."/>
            <person name="Abdulmawjood A."/>
        </authorList>
    </citation>
    <scope>NUCLEOTIDE SEQUENCE [LARGE SCALE GENOMIC DNA]</scope>
    <source>
        <strain evidence="5 6">C605018/01/1</strain>
    </source>
</reference>
<dbReference type="OrthoDB" id="9782542at2"/>
<feature type="compositionally biased region" description="Pro residues" evidence="2">
    <location>
        <begin position="45"/>
        <end position="57"/>
    </location>
</feature>
<evidence type="ECO:0000313" key="5">
    <source>
        <dbReference type="EMBL" id="TBW23646.1"/>
    </source>
</evidence>
<accession>A0A4Q9V209</accession>
<dbReference type="Gene3D" id="3.40.630.190">
    <property type="entry name" value="LCP protein"/>
    <property type="match status" value="1"/>
</dbReference>
<dbReference type="Proteomes" id="UP000293036">
    <property type="component" value="Unassembled WGS sequence"/>
</dbReference>
<protein>
    <submittedName>
        <fullName evidence="5">Transcriptional regulator</fullName>
    </submittedName>
</protein>
<gene>
    <name evidence="5" type="ORF">EZJ44_00435</name>
</gene>
<organism evidence="5 6">
    <name type="scientific">Arcanobacterium bovis</name>
    <dbReference type="NCBI Taxonomy" id="2529275"/>
    <lineage>
        <taxon>Bacteria</taxon>
        <taxon>Bacillati</taxon>
        <taxon>Actinomycetota</taxon>
        <taxon>Actinomycetes</taxon>
        <taxon>Actinomycetales</taxon>
        <taxon>Actinomycetaceae</taxon>
        <taxon>Arcanobacterium</taxon>
    </lineage>
</organism>
<keyword evidence="3" id="KW-0472">Membrane</keyword>
<evidence type="ECO:0000313" key="6">
    <source>
        <dbReference type="Proteomes" id="UP000293036"/>
    </source>
</evidence>
<feature type="region of interest" description="Disordered" evidence="2">
    <location>
        <begin position="1"/>
        <end position="157"/>
    </location>
</feature>
<feature type="transmembrane region" description="Helical" evidence="3">
    <location>
        <begin position="162"/>
        <end position="185"/>
    </location>
</feature>
<keyword evidence="3" id="KW-0812">Transmembrane</keyword>
<dbReference type="Pfam" id="PF03816">
    <property type="entry name" value="LytR_cpsA_psr"/>
    <property type="match status" value="1"/>
</dbReference>
<name>A0A4Q9V209_9ACTO</name>
<evidence type="ECO:0000256" key="1">
    <source>
        <dbReference type="ARBA" id="ARBA00006068"/>
    </source>
</evidence>
<proteinExistence type="inferred from homology"/>
<comment type="caution">
    <text evidence="5">The sequence shown here is derived from an EMBL/GenBank/DDBJ whole genome shotgun (WGS) entry which is preliminary data.</text>
</comment>
<evidence type="ECO:0000256" key="3">
    <source>
        <dbReference type="SAM" id="Phobius"/>
    </source>
</evidence>
<dbReference type="PANTHER" id="PTHR33392">
    <property type="entry name" value="POLYISOPRENYL-TEICHOIC ACID--PEPTIDOGLYCAN TEICHOIC ACID TRANSFERASE TAGU"/>
    <property type="match status" value="1"/>
</dbReference>
<feature type="domain" description="Cell envelope-related transcriptional attenuator" evidence="4">
    <location>
        <begin position="229"/>
        <end position="372"/>
    </location>
</feature>
<dbReference type="InterPro" id="IPR004474">
    <property type="entry name" value="LytR_CpsA_psr"/>
</dbReference>
<evidence type="ECO:0000256" key="2">
    <source>
        <dbReference type="SAM" id="MobiDB-lite"/>
    </source>
</evidence>
<keyword evidence="6" id="KW-1185">Reference proteome</keyword>
<dbReference type="EMBL" id="SJDT01000001">
    <property type="protein sequence ID" value="TBW23646.1"/>
    <property type="molecule type" value="Genomic_DNA"/>
</dbReference>
<dbReference type="NCBIfam" id="TIGR00350">
    <property type="entry name" value="lytR_cpsA_psr"/>
    <property type="match status" value="1"/>
</dbReference>
<dbReference type="PANTHER" id="PTHR33392:SF6">
    <property type="entry name" value="POLYISOPRENYL-TEICHOIC ACID--PEPTIDOGLYCAN TEICHOIC ACID TRANSFERASE TAGU"/>
    <property type="match status" value="1"/>
</dbReference>
<sequence>MTDDSKQPPSFEPKSNARRPSAQGARRVGSGATPRSTRAVSSGIPPKPPVRTGPPAPIRRSAFAQDGSNNQHVNGAAVEGTNASVPPSYPPAYAPSTPRNDARAAASESTPPAYPPASAKETLSPARTPLIPRRDTDSTSEVDGEEPPRSRGRSPKTTVKRVCWAILTCLLLIVLGIGGWGYHLYNYGNDKLQHLDALSGKTDTPGTTYLLVGSDKRDKAVQDNTEGQRSDTVMVFHVPESGNPSLISLPRDAYVSIPGHEKNKLNAAYSFGGPKLLVATVEELTGMKIDHYIEVGMDGIKNLTDAVGGIELCYDQNINDRWSQLNWTAGCHDANGDTALAFARMRKEDPLGDIGRTARQRQVVQSLLKKATSSAVLYSPSKQKALVGAAADSLTVGKGDSLWDIGQAGLNLRKVMGEGGLIGVPPITSLNYHPGRIGSAVRLDEEKLPGFWKRVESGQITQEELTPKLG</sequence>
<dbReference type="AlphaFoldDB" id="A0A4Q9V209"/>
<comment type="similarity">
    <text evidence="1">Belongs to the LytR/CpsA/Psr (LCP) family.</text>
</comment>
<dbReference type="InterPro" id="IPR050922">
    <property type="entry name" value="LytR/CpsA/Psr_CW_biosynth"/>
</dbReference>
<evidence type="ECO:0000259" key="4">
    <source>
        <dbReference type="Pfam" id="PF03816"/>
    </source>
</evidence>
<keyword evidence="3" id="KW-1133">Transmembrane helix</keyword>